<sequence length="347" mass="38590">ERMGKDGLAVFRTIMLNGCMAIGSVREVLGFKQLSAPAKQKFNTAVARLVRERFIAAATPKDAITKADRMMQEEAREIEKLDMPPTAKELVKIRQRISEREEEEYQAVEVVGMKRQARDDGNGDLGGASKVLIGPDGQPISLGDFYGTNGNHQQRSAEADAVDEKQCFRVYYGRLDVFLRNKQIANYFSDKYNEAAGALMKTLLRLSEPSTKTCRDKISGKMTANHIIQNIPQDAQLEDMVETGGDMFFQKLTDGDASSGSSSSSSAQKVNRGKAAFALLDILRRDSSGIVFKSDERGAGEFRINFERAAVTLRDQCLDTLILEKFGSLEARIVRVLRDKQKLDEKT</sequence>
<keyword evidence="2" id="KW-0539">Nucleus</keyword>
<evidence type="ECO:0000259" key="3">
    <source>
        <dbReference type="Pfam" id="PF05645"/>
    </source>
</evidence>
<dbReference type="AlphaFoldDB" id="A0A9W8HPC3"/>
<comment type="similarity">
    <text evidence="2">Belongs to the RNA polymerase beta chain family.</text>
</comment>
<feature type="non-terminal residue" evidence="4">
    <location>
        <position position="1"/>
    </location>
</feature>
<evidence type="ECO:0000313" key="5">
    <source>
        <dbReference type="Proteomes" id="UP001140094"/>
    </source>
</evidence>
<comment type="subunit">
    <text evidence="2">Component of the RNA polymerase III (Pol III) complex consisting of 17 subunits.</text>
</comment>
<comment type="function">
    <text evidence="1 2">DNA-dependent RNA polymerase catalyzes the transcription of DNA into RNA using the four ribonucleoside triphosphates as substrates. Specific core component of RNA polymerase III which synthesizes small RNAs, such as 5S rRNA and tRNAs.</text>
</comment>
<comment type="caution">
    <text evidence="4">The sequence shown here is derived from an EMBL/GenBank/DDBJ whole genome shotgun (WGS) entry which is preliminary data.</text>
</comment>
<dbReference type="GO" id="GO:0006351">
    <property type="term" value="P:DNA-templated transcription"/>
    <property type="evidence" value="ECO:0007669"/>
    <property type="project" value="InterPro"/>
</dbReference>
<feature type="domain" description="RNA polymerase III Rpc82 C -terminal" evidence="3">
    <location>
        <begin position="47"/>
        <end position="310"/>
    </location>
</feature>
<reference evidence="4" key="1">
    <citation type="submission" date="2022-07" db="EMBL/GenBank/DDBJ databases">
        <title>Phylogenomic reconstructions and comparative analyses of Kickxellomycotina fungi.</title>
        <authorList>
            <person name="Reynolds N.K."/>
            <person name="Stajich J.E."/>
            <person name="Barry K."/>
            <person name="Grigoriev I.V."/>
            <person name="Crous P."/>
            <person name="Smith M.E."/>
        </authorList>
    </citation>
    <scope>NUCLEOTIDE SEQUENCE</scope>
    <source>
        <strain evidence="4">NRRL 1565</strain>
    </source>
</reference>
<dbReference type="EMBL" id="JANBUO010003824">
    <property type="protein sequence ID" value="KAJ2789358.1"/>
    <property type="molecule type" value="Genomic_DNA"/>
</dbReference>
<dbReference type="InterPro" id="IPR008806">
    <property type="entry name" value="RNA_pol_III_Rpc82_C"/>
</dbReference>
<organism evidence="4 5">
    <name type="scientific">Coemansia guatemalensis</name>
    <dbReference type="NCBI Taxonomy" id="2761395"/>
    <lineage>
        <taxon>Eukaryota</taxon>
        <taxon>Fungi</taxon>
        <taxon>Fungi incertae sedis</taxon>
        <taxon>Zoopagomycota</taxon>
        <taxon>Kickxellomycotina</taxon>
        <taxon>Kickxellomycetes</taxon>
        <taxon>Kickxellales</taxon>
        <taxon>Kickxellaceae</taxon>
        <taxon>Coemansia</taxon>
    </lineage>
</organism>
<dbReference type="PANTHER" id="PTHR12949">
    <property type="entry name" value="RNA POLYMERASE III DNA DIRECTED -RELATED"/>
    <property type="match status" value="1"/>
</dbReference>
<evidence type="ECO:0000256" key="1">
    <source>
        <dbReference type="ARBA" id="ARBA00025127"/>
    </source>
</evidence>
<name>A0A9W8HPC3_9FUNG</name>
<dbReference type="Gene3D" id="1.10.10.10">
    <property type="entry name" value="Winged helix-like DNA-binding domain superfamily/Winged helix DNA-binding domain"/>
    <property type="match status" value="2"/>
</dbReference>
<dbReference type="GO" id="GO:0005666">
    <property type="term" value="C:RNA polymerase III complex"/>
    <property type="evidence" value="ECO:0007669"/>
    <property type="project" value="UniProtKB-UniRule"/>
</dbReference>
<comment type="subcellular location">
    <subcellularLocation>
        <location evidence="2">Nucleus</location>
    </subcellularLocation>
</comment>
<dbReference type="GO" id="GO:0003697">
    <property type="term" value="F:single-stranded DNA binding"/>
    <property type="evidence" value="ECO:0007669"/>
    <property type="project" value="UniProtKB-UniRule"/>
</dbReference>
<dbReference type="PANTHER" id="PTHR12949:SF0">
    <property type="entry name" value="DNA-DIRECTED RNA POLYMERASE III SUBUNIT RPC3"/>
    <property type="match status" value="1"/>
</dbReference>
<proteinExistence type="inferred from homology"/>
<accession>A0A9W8HPC3</accession>
<feature type="non-terminal residue" evidence="4">
    <location>
        <position position="347"/>
    </location>
</feature>
<protein>
    <recommendedName>
        <fullName evidence="2">DNA-directed RNA polymerase III subunit RPC3</fullName>
        <shortName evidence="2">RNA polymerase III subunit C3</shortName>
    </recommendedName>
</protein>
<keyword evidence="2" id="KW-0804">Transcription</keyword>
<keyword evidence="5" id="KW-1185">Reference proteome</keyword>
<dbReference type="OrthoDB" id="272392at2759"/>
<evidence type="ECO:0000256" key="2">
    <source>
        <dbReference type="RuleBase" id="RU367076"/>
    </source>
</evidence>
<dbReference type="InterPro" id="IPR036388">
    <property type="entry name" value="WH-like_DNA-bd_sf"/>
</dbReference>
<dbReference type="InterPro" id="IPR039748">
    <property type="entry name" value="RPC3"/>
</dbReference>
<dbReference type="Proteomes" id="UP001140094">
    <property type="component" value="Unassembled WGS sequence"/>
</dbReference>
<dbReference type="Pfam" id="PF05645">
    <property type="entry name" value="RNA_pol_Rpc82"/>
    <property type="match status" value="1"/>
</dbReference>
<gene>
    <name evidence="4" type="primary">RPC82_2</name>
    <name evidence="4" type="ORF">H4R20_007196</name>
</gene>
<keyword evidence="2" id="KW-0240">DNA-directed RNA polymerase</keyword>
<evidence type="ECO:0000313" key="4">
    <source>
        <dbReference type="EMBL" id="KAJ2789358.1"/>
    </source>
</evidence>